<dbReference type="PROSITE" id="PS51186">
    <property type="entry name" value="GNAT"/>
    <property type="match status" value="1"/>
</dbReference>
<proteinExistence type="predicted"/>
<sequence>MRRKRGGKGYGKKGMEAVIEWLKSKGGCEWIMVGYNPENTAAENLYKSVGFADKGIAPWGETLSCLHV</sequence>
<evidence type="ECO:0000259" key="1">
    <source>
        <dbReference type="PROSITE" id="PS51186"/>
    </source>
</evidence>
<reference evidence="2 3" key="1">
    <citation type="submission" date="2018-07" db="EMBL/GenBank/DDBJ databases">
        <title>Bacillus sp. YLB-04 draft genome sequence.</title>
        <authorList>
            <person name="Yu L."/>
            <person name="Tang X."/>
        </authorList>
    </citation>
    <scope>NUCLEOTIDE SEQUENCE [LARGE SCALE GENOMIC DNA]</scope>
    <source>
        <strain evidence="2 3">YLB-04</strain>
    </source>
</reference>
<protein>
    <recommendedName>
        <fullName evidence="1">N-acetyltransferase domain-containing protein</fullName>
    </recommendedName>
</protein>
<dbReference type="SUPFAM" id="SSF55729">
    <property type="entry name" value="Acyl-CoA N-acyltransferases (Nat)"/>
    <property type="match status" value="1"/>
</dbReference>
<dbReference type="Pfam" id="PF00583">
    <property type="entry name" value="Acetyltransf_1"/>
    <property type="match status" value="1"/>
</dbReference>
<dbReference type="AlphaFoldDB" id="A0A3D8GNH1"/>
<dbReference type="EMBL" id="QNQT01000008">
    <property type="protein sequence ID" value="RDU35831.1"/>
    <property type="molecule type" value="Genomic_DNA"/>
</dbReference>
<evidence type="ECO:0000313" key="2">
    <source>
        <dbReference type="EMBL" id="RDU35831.1"/>
    </source>
</evidence>
<dbReference type="Proteomes" id="UP000257144">
    <property type="component" value="Unassembled WGS sequence"/>
</dbReference>
<dbReference type="GO" id="GO:0016747">
    <property type="term" value="F:acyltransferase activity, transferring groups other than amino-acyl groups"/>
    <property type="evidence" value="ECO:0007669"/>
    <property type="project" value="InterPro"/>
</dbReference>
<dbReference type="OrthoDB" id="9127144at2"/>
<feature type="domain" description="N-acetyltransferase" evidence="1">
    <location>
        <begin position="1"/>
        <end position="68"/>
    </location>
</feature>
<dbReference type="Gene3D" id="3.40.630.30">
    <property type="match status" value="1"/>
</dbReference>
<dbReference type="InterPro" id="IPR000182">
    <property type="entry name" value="GNAT_dom"/>
</dbReference>
<dbReference type="RefSeq" id="WP_115453206.1">
    <property type="nucleotide sequence ID" value="NZ_QNQT01000008.1"/>
</dbReference>
<gene>
    <name evidence="2" type="ORF">DRW41_17010</name>
</gene>
<accession>A0A3D8GNH1</accession>
<evidence type="ECO:0000313" key="3">
    <source>
        <dbReference type="Proteomes" id="UP000257144"/>
    </source>
</evidence>
<keyword evidence="3" id="KW-1185">Reference proteome</keyword>
<organism evidence="2 3">
    <name type="scientific">Neobacillus piezotolerans</name>
    <dbReference type="NCBI Taxonomy" id="2259171"/>
    <lineage>
        <taxon>Bacteria</taxon>
        <taxon>Bacillati</taxon>
        <taxon>Bacillota</taxon>
        <taxon>Bacilli</taxon>
        <taxon>Bacillales</taxon>
        <taxon>Bacillaceae</taxon>
        <taxon>Neobacillus</taxon>
    </lineage>
</organism>
<name>A0A3D8GNH1_9BACI</name>
<comment type="caution">
    <text evidence="2">The sequence shown here is derived from an EMBL/GenBank/DDBJ whole genome shotgun (WGS) entry which is preliminary data.</text>
</comment>
<dbReference type="InterPro" id="IPR016181">
    <property type="entry name" value="Acyl_CoA_acyltransferase"/>
</dbReference>